<evidence type="ECO:0000256" key="5">
    <source>
        <dbReference type="ARBA" id="ARBA00023186"/>
    </source>
</evidence>
<evidence type="ECO:0000313" key="8">
    <source>
        <dbReference type="EMBL" id="EQD62525.1"/>
    </source>
</evidence>
<dbReference type="Pfam" id="PF00639">
    <property type="entry name" value="Rotamase"/>
    <property type="match status" value="2"/>
</dbReference>
<keyword evidence="2" id="KW-0677">Repeat</keyword>
<keyword evidence="5" id="KW-0143">Chaperone</keyword>
<dbReference type="InterPro" id="IPR000297">
    <property type="entry name" value="PPIase_PpiC"/>
</dbReference>
<dbReference type="InterPro" id="IPR050280">
    <property type="entry name" value="OMP_Chaperone_SurA"/>
</dbReference>
<dbReference type="EMBL" id="AUZY01004592">
    <property type="protein sequence ID" value="EQD62525.1"/>
    <property type="molecule type" value="Genomic_DNA"/>
</dbReference>
<keyword evidence="1" id="KW-0732">Signal</keyword>
<dbReference type="AlphaFoldDB" id="T1C8G9"/>
<feature type="domain" description="PpiC" evidence="7">
    <location>
        <begin position="284"/>
        <end position="384"/>
    </location>
</feature>
<evidence type="ECO:0000256" key="1">
    <source>
        <dbReference type="ARBA" id="ARBA00022729"/>
    </source>
</evidence>
<dbReference type="GO" id="GO:0051082">
    <property type="term" value="F:unfolded protein binding"/>
    <property type="evidence" value="ECO:0007669"/>
    <property type="project" value="InterPro"/>
</dbReference>
<dbReference type="GO" id="GO:0006457">
    <property type="term" value="P:protein folding"/>
    <property type="evidence" value="ECO:0007669"/>
    <property type="project" value="InterPro"/>
</dbReference>
<comment type="caution">
    <text evidence="8">The sequence shown here is derived from an EMBL/GenBank/DDBJ whole genome shotgun (WGS) entry which is preliminary data.</text>
</comment>
<dbReference type="Gene3D" id="3.10.50.40">
    <property type="match status" value="2"/>
</dbReference>
<evidence type="ECO:0000256" key="4">
    <source>
        <dbReference type="ARBA" id="ARBA00023110"/>
    </source>
</evidence>
<dbReference type="Pfam" id="PF09312">
    <property type="entry name" value="SurA_N"/>
    <property type="match status" value="1"/>
</dbReference>
<dbReference type="InterPro" id="IPR023034">
    <property type="entry name" value="PPIase_SurA"/>
</dbReference>
<dbReference type="PROSITE" id="PS50198">
    <property type="entry name" value="PPIC_PPIASE_2"/>
    <property type="match status" value="2"/>
</dbReference>
<proteinExistence type="inferred from homology"/>
<dbReference type="SUPFAM" id="SSF109998">
    <property type="entry name" value="Triger factor/SurA peptide-binding domain-like"/>
    <property type="match status" value="1"/>
</dbReference>
<dbReference type="GO" id="GO:0050821">
    <property type="term" value="P:protein stabilization"/>
    <property type="evidence" value="ECO:0007669"/>
    <property type="project" value="InterPro"/>
</dbReference>
<dbReference type="HAMAP" id="MF_01183">
    <property type="entry name" value="Chaperone_SurA"/>
    <property type="match status" value="1"/>
</dbReference>
<evidence type="ECO:0000256" key="3">
    <source>
        <dbReference type="ARBA" id="ARBA00022764"/>
    </source>
</evidence>
<reference evidence="8" key="2">
    <citation type="journal article" date="2014" name="ISME J.">
        <title>Microbial stratification in low pH oxic and suboxic macroscopic growths along an acid mine drainage.</title>
        <authorList>
            <person name="Mendez-Garcia C."/>
            <person name="Mesa V."/>
            <person name="Sprenger R.R."/>
            <person name="Richter M."/>
            <person name="Diez M.S."/>
            <person name="Solano J."/>
            <person name="Bargiela R."/>
            <person name="Golyshina O.V."/>
            <person name="Manteca A."/>
            <person name="Ramos J.L."/>
            <person name="Gallego J.R."/>
            <person name="Llorente I."/>
            <person name="Martins Dos Santos V.A."/>
            <person name="Jensen O.N."/>
            <person name="Pelaez A.I."/>
            <person name="Sanchez J."/>
            <person name="Ferrer M."/>
        </authorList>
    </citation>
    <scope>NUCLEOTIDE SEQUENCE</scope>
</reference>
<gene>
    <name evidence="8" type="ORF">B1B_07215</name>
</gene>
<dbReference type="GO" id="GO:0043165">
    <property type="term" value="P:Gram-negative-bacterium-type cell outer membrane assembly"/>
    <property type="evidence" value="ECO:0007669"/>
    <property type="project" value="InterPro"/>
</dbReference>
<dbReference type="GO" id="GO:0003755">
    <property type="term" value="F:peptidyl-prolyl cis-trans isomerase activity"/>
    <property type="evidence" value="ECO:0007669"/>
    <property type="project" value="UniProtKB-KW"/>
</dbReference>
<dbReference type="InterPro" id="IPR015391">
    <property type="entry name" value="SurA_N"/>
</dbReference>
<keyword evidence="3" id="KW-0574">Periplasm</keyword>
<evidence type="ECO:0000259" key="7">
    <source>
        <dbReference type="PROSITE" id="PS50198"/>
    </source>
</evidence>
<sequence>MKRNSALLVLALALSVPLIAQAQLLQPMQPLDHIVAVVNDGVVLQSELDAALAQVQRQFAQNPQALPPKPVLERQVLERLILMKLQVQRAEENGVRATDQEIDAAVQNIAQQNHLDLTQLRQSLAQQGMDYAAFRKQIAEQIMVQKLRDSVIHGAVQVSDAEVNNLINSPLFKAGEVNIAQILIAVPEGASPDQVSAAKAKADEVEKQIAGGMDFKAAAIRYSQAPNALDGGVVGWRRVDELAPALADLAIKMQPGQVTPPLRAPEGFYILKLEGRRAAPPVIVTEFHARDLLIRTSDLVSSAQADARVLALRKDIVDHKADFATLARKDSQDDTTANDGGDMGWFTVDHWGTVVGKVLPTLKDGEISQPLQVPEGWLLVQRLGTRQADRTAQVQREQARMAIGSRKAEDAYNSFLRDLRSSAYVRIMLPEAAGTAAAAQQG</sequence>
<dbReference type="InterPro" id="IPR023058">
    <property type="entry name" value="PPIase_PpiC_CS"/>
</dbReference>
<evidence type="ECO:0000256" key="2">
    <source>
        <dbReference type="ARBA" id="ARBA00022737"/>
    </source>
</evidence>
<dbReference type="InterPro" id="IPR027304">
    <property type="entry name" value="Trigger_fact/SurA_dom_sf"/>
</dbReference>
<dbReference type="PANTHER" id="PTHR47637:SF1">
    <property type="entry name" value="CHAPERONE SURA"/>
    <property type="match status" value="1"/>
</dbReference>
<dbReference type="SUPFAM" id="SSF54534">
    <property type="entry name" value="FKBP-like"/>
    <property type="match status" value="2"/>
</dbReference>
<dbReference type="GO" id="GO:0030288">
    <property type="term" value="C:outer membrane-bounded periplasmic space"/>
    <property type="evidence" value="ECO:0007669"/>
    <property type="project" value="InterPro"/>
</dbReference>
<accession>T1C8G9</accession>
<dbReference type="PROSITE" id="PS01096">
    <property type="entry name" value="PPIC_PPIASE_1"/>
    <property type="match status" value="1"/>
</dbReference>
<evidence type="ECO:0000256" key="6">
    <source>
        <dbReference type="ARBA" id="ARBA00023235"/>
    </source>
</evidence>
<dbReference type="InterPro" id="IPR046357">
    <property type="entry name" value="PPIase_dom_sf"/>
</dbReference>
<dbReference type="GO" id="GO:0042277">
    <property type="term" value="F:peptide binding"/>
    <property type="evidence" value="ECO:0007669"/>
    <property type="project" value="InterPro"/>
</dbReference>
<protein>
    <submittedName>
        <fullName evidence="8">Peptidyl-prolyl cis-trans isomerase SurA</fullName>
    </submittedName>
</protein>
<keyword evidence="4" id="KW-0697">Rotamase</keyword>
<reference evidence="8" key="1">
    <citation type="submission" date="2013-08" db="EMBL/GenBank/DDBJ databases">
        <authorList>
            <person name="Mendez C."/>
            <person name="Richter M."/>
            <person name="Ferrer M."/>
            <person name="Sanchez J."/>
        </authorList>
    </citation>
    <scope>NUCLEOTIDE SEQUENCE</scope>
</reference>
<organism evidence="8">
    <name type="scientific">mine drainage metagenome</name>
    <dbReference type="NCBI Taxonomy" id="410659"/>
    <lineage>
        <taxon>unclassified sequences</taxon>
        <taxon>metagenomes</taxon>
        <taxon>ecological metagenomes</taxon>
    </lineage>
</organism>
<name>T1C8G9_9ZZZZ</name>
<dbReference type="PANTHER" id="PTHR47637">
    <property type="entry name" value="CHAPERONE SURA"/>
    <property type="match status" value="1"/>
</dbReference>
<dbReference type="Gene3D" id="1.10.4030.10">
    <property type="entry name" value="Porin chaperone SurA, peptide-binding domain"/>
    <property type="match status" value="1"/>
</dbReference>
<feature type="domain" description="PpiC" evidence="7">
    <location>
        <begin position="174"/>
        <end position="275"/>
    </location>
</feature>
<keyword evidence="6 8" id="KW-0413">Isomerase</keyword>